<dbReference type="Pfam" id="PF22667">
    <property type="entry name" value="Lon_lid"/>
    <property type="match status" value="1"/>
</dbReference>
<dbReference type="GO" id="GO:0005524">
    <property type="term" value="F:ATP binding"/>
    <property type="evidence" value="ECO:0007669"/>
    <property type="project" value="InterPro"/>
</dbReference>
<dbReference type="InterPro" id="IPR027065">
    <property type="entry name" value="Lon_Prtase"/>
</dbReference>
<sequence length="651" mass="75119">MSELNEHSMITRSKKKELDDKDIIGELTEMTEEINENGDLSDIIDTSCNAEFDNEMFQKEISRLRGKTTPLSLKMSSPKKSKKKKKKHGSSENLIELLSQVLLVNMFMQNSIPKGKKSSLKKKKSNPSILDLLNLTGEDPNIESGIVLDVEEDVEDDVENDDEEEDELEEDDIELEEDDIELEEGDIELEDEEDDEEEEDDEDEEYEEEMSDMSEYAESQLETSDEEYDEYDDKFIEMVESDINEDVEIDYFRGLDETEKVKHLKDLEDIKDINNSNVPMKFKILNSDMDIKTKSIAIENINKLNEMDVSTGEYCKMDKWINGLIKIPFGKYTELPINNDSSKEELTNYLINTQRTLDKAIFGHKDAKMHILQVLGKWIRNPKSHGNVLALQGPMGNGKTTLVKEGIAKAINRPFAFIALGGASDSSYFDGHSYTYEGSHWGRIIDILIDSKCMNPVIYFDELDKISETHKGEEITHLLTHLTDPSQNSLFQDNYFPGIHLNLSKALFIFSFNDESRIDRILKDRMYVINTKGFKPDDKLLICKEYIIPEILDTYLFEKEEIEFTEESIRYIIENYTMKEEGVRNLKRCLETIVSKINIYNLCNNGTEAEKVSLNFEIKDFTLPIKITEDIVKVLVTSKEDIGKPPEHMYM</sequence>
<evidence type="ECO:0000313" key="4">
    <source>
        <dbReference type="EMBL" id="QHT36345.1"/>
    </source>
</evidence>
<feature type="compositionally biased region" description="Acidic residues" evidence="1">
    <location>
        <begin position="149"/>
        <end position="212"/>
    </location>
</feature>
<dbReference type="Gene3D" id="1.10.8.60">
    <property type="match status" value="1"/>
</dbReference>
<dbReference type="PANTHER" id="PTHR43718:SF2">
    <property type="entry name" value="LON PROTEASE HOMOLOG, MITOCHONDRIAL"/>
    <property type="match status" value="1"/>
</dbReference>
<feature type="compositionally biased region" description="Basic residues" evidence="1">
    <location>
        <begin position="77"/>
        <end position="88"/>
    </location>
</feature>
<feature type="domain" description="ATPase AAA-type core" evidence="2">
    <location>
        <begin position="391"/>
        <end position="528"/>
    </location>
</feature>
<dbReference type="SUPFAM" id="SSF52540">
    <property type="entry name" value="P-loop containing nucleoside triphosphate hydrolases"/>
    <property type="match status" value="1"/>
</dbReference>
<dbReference type="InterPro" id="IPR003959">
    <property type="entry name" value="ATPase_AAA_core"/>
</dbReference>
<organism evidence="4">
    <name type="scientific">viral metagenome</name>
    <dbReference type="NCBI Taxonomy" id="1070528"/>
    <lineage>
        <taxon>unclassified sequences</taxon>
        <taxon>metagenomes</taxon>
        <taxon>organismal metagenomes</taxon>
    </lineage>
</organism>
<dbReference type="EMBL" id="MN738741">
    <property type="protein sequence ID" value="QHT36345.1"/>
    <property type="molecule type" value="Genomic_DNA"/>
</dbReference>
<accession>A0A6C0FAZ9</accession>
<dbReference type="InterPro" id="IPR027417">
    <property type="entry name" value="P-loop_NTPase"/>
</dbReference>
<dbReference type="GO" id="GO:0016887">
    <property type="term" value="F:ATP hydrolysis activity"/>
    <property type="evidence" value="ECO:0007669"/>
    <property type="project" value="InterPro"/>
</dbReference>
<evidence type="ECO:0000259" key="3">
    <source>
        <dbReference type="Pfam" id="PF22667"/>
    </source>
</evidence>
<proteinExistence type="predicted"/>
<dbReference type="Gene3D" id="3.40.50.300">
    <property type="entry name" value="P-loop containing nucleotide triphosphate hydrolases"/>
    <property type="match status" value="1"/>
</dbReference>
<dbReference type="GO" id="GO:0004176">
    <property type="term" value="F:ATP-dependent peptidase activity"/>
    <property type="evidence" value="ECO:0007669"/>
    <property type="project" value="InterPro"/>
</dbReference>
<dbReference type="GO" id="GO:0004252">
    <property type="term" value="F:serine-type endopeptidase activity"/>
    <property type="evidence" value="ECO:0007669"/>
    <property type="project" value="InterPro"/>
</dbReference>
<evidence type="ECO:0000259" key="2">
    <source>
        <dbReference type="Pfam" id="PF00004"/>
    </source>
</evidence>
<dbReference type="PANTHER" id="PTHR43718">
    <property type="entry name" value="LON PROTEASE"/>
    <property type="match status" value="1"/>
</dbReference>
<feature type="region of interest" description="Disordered" evidence="1">
    <location>
        <begin position="65"/>
        <end position="92"/>
    </location>
</feature>
<reference evidence="4" key="1">
    <citation type="journal article" date="2020" name="Nature">
        <title>Giant virus diversity and host interactions through global metagenomics.</title>
        <authorList>
            <person name="Schulz F."/>
            <person name="Roux S."/>
            <person name="Paez-Espino D."/>
            <person name="Jungbluth S."/>
            <person name="Walsh D.A."/>
            <person name="Denef V.J."/>
            <person name="McMahon K.D."/>
            <person name="Konstantinidis K.T."/>
            <person name="Eloe-Fadrosh E.A."/>
            <person name="Kyrpides N.C."/>
            <person name="Woyke T."/>
        </authorList>
    </citation>
    <scope>NUCLEOTIDE SEQUENCE</scope>
    <source>
        <strain evidence="4">GVMAG-S-ERX555931-87</strain>
    </source>
</reference>
<feature type="domain" description="Lon protease AAA+ ATPase lid" evidence="3">
    <location>
        <begin position="558"/>
        <end position="597"/>
    </location>
</feature>
<feature type="region of interest" description="Disordered" evidence="1">
    <location>
        <begin position="146"/>
        <end position="228"/>
    </location>
</feature>
<dbReference type="GO" id="GO:0006515">
    <property type="term" value="P:protein quality control for misfolded or incompletely synthesized proteins"/>
    <property type="evidence" value="ECO:0007669"/>
    <property type="project" value="TreeGrafter"/>
</dbReference>
<evidence type="ECO:0000256" key="1">
    <source>
        <dbReference type="SAM" id="MobiDB-lite"/>
    </source>
</evidence>
<protein>
    <submittedName>
        <fullName evidence="4">Uncharacterized protein</fullName>
    </submittedName>
</protein>
<dbReference type="Pfam" id="PF00004">
    <property type="entry name" value="AAA"/>
    <property type="match status" value="1"/>
</dbReference>
<dbReference type="InterPro" id="IPR054594">
    <property type="entry name" value="Lon_lid"/>
</dbReference>
<dbReference type="AlphaFoldDB" id="A0A6C0FAZ9"/>
<name>A0A6C0FAZ9_9ZZZZ</name>